<dbReference type="AlphaFoldDB" id="A0A1A9QDW7"/>
<dbReference type="Proteomes" id="UP000077623">
    <property type="component" value="Unassembled WGS sequence"/>
</dbReference>
<dbReference type="EMBL" id="LWUJ01000010">
    <property type="protein sequence ID" value="OAL10663.1"/>
    <property type="molecule type" value="Genomic_DNA"/>
</dbReference>
<gene>
    <name evidence="1" type="ORF">A6V39_01165</name>
</gene>
<comment type="caution">
    <text evidence="1">The sequence shown here is derived from an EMBL/GenBank/DDBJ whole genome shotgun (WGS) entry which is preliminary data.</text>
</comment>
<accession>A0A1A9QDW7</accession>
<keyword evidence="2" id="KW-1185">Reference proteome</keyword>
<organism evidence="1 2">
    <name type="scientific">Candidatus Mycoplasma haematobovis</name>
    <dbReference type="NCBI Taxonomy" id="432608"/>
    <lineage>
        <taxon>Bacteria</taxon>
        <taxon>Bacillati</taxon>
        <taxon>Mycoplasmatota</taxon>
        <taxon>Mollicutes</taxon>
        <taxon>Mycoplasmataceae</taxon>
        <taxon>Mycoplasma</taxon>
    </lineage>
</organism>
<dbReference type="STRING" id="432608.A6V39_01165"/>
<name>A0A1A9QDW7_9MOLU</name>
<protein>
    <submittedName>
        <fullName evidence="1">Uncharacterized protein</fullName>
    </submittedName>
</protein>
<sequence length="150" mass="16582">MTGSSLKIASIVLGTGGVVTGLGVGIHQMSKPAKAIENKETTPLTAVPPKDPESKLITDLLKEDNLELIQNGDDEATIWKPKWKAFKAKYETIKARWEISNWDEISGQEDSTPQAFKTKCNEIGTKQKVNDKQAEIYKEISLYCTKKKSG</sequence>
<dbReference type="RefSeq" id="WP_187149899.1">
    <property type="nucleotide sequence ID" value="NZ_LWUJ01000010.1"/>
</dbReference>
<evidence type="ECO:0000313" key="2">
    <source>
        <dbReference type="Proteomes" id="UP000077623"/>
    </source>
</evidence>
<evidence type="ECO:0000313" key="1">
    <source>
        <dbReference type="EMBL" id="OAL10663.1"/>
    </source>
</evidence>
<proteinExistence type="predicted"/>
<reference evidence="2" key="1">
    <citation type="submission" date="2016-04" db="EMBL/GenBank/DDBJ databases">
        <authorList>
            <person name="Quiroz-Castaneda R.E."/>
            <person name="Martinez-Ocampo F."/>
        </authorList>
    </citation>
    <scope>NUCLEOTIDE SEQUENCE [LARGE SCALE GENOMIC DNA]</scope>
    <source>
        <strain evidence="2">INIFAP01</strain>
    </source>
</reference>